<reference evidence="11" key="1">
    <citation type="journal article" date="2014" name="Int. J. Syst. Evol. Microbiol.">
        <title>Complete genome sequence of Corynebacterium casei LMG S-19264T (=DSM 44701T), isolated from a smear-ripened cheese.</title>
        <authorList>
            <consortium name="US DOE Joint Genome Institute (JGI-PGF)"/>
            <person name="Walter F."/>
            <person name="Albersmeier A."/>
            <person name="Kalinowski J."/>
            <person name="Ruckert C."/>
        </authorList>
    </citation>
    <scope>NUCLEOTIDE SEQUENCE</scope>
    <source>
        <strain evidence="11">CGMCC 1.6333</strain>
    </source>
</reference>
<dbReference type="Pfam" id="PF07730">
    <property type="entry name" value="HisKA_3"/>
    <property type="match status" value="1"/>
</dbReference>
<protein>
    <recommendedName>
        <fullName evidence="2">histidine kinase</fullName>
        <ecNumber evidence="2">2.7.13.3</ecNumber>
    </recommendedName>
</protein>
<dbReference type="Gene3D" id="1.20.5.1930">
    <property type="match status" value="1"/>
</dbReference>
<evidence type="ECO:0000313" key="12">
    <source>
        <dbReference type="Proteomes" id="UP000618460"/>
    </source>
</evidence>
<dbReference type="AlphaFoldDB" id="A0A917WRR3"/>
<keyword evidence="3" id="KW-0597">Phosphoprotein</keyword>
<keyword evidence="12" id="KW-1185">Reference proteome</keyword>
<evidence type="ECO:0000256" key="3">
    <source>
        <dbReference type="ARBA" id="ARBA00022553"/>
    </source>
</evidence>
<dbReference type="SUPFAM" id="SSF55874">
    <property type="entry name" value="ATPase domain of HSP90 chaperone/DNA topoisomerase II/histidine kinase"/>
    <property type="match status" value="1"/>
</dbReference>
<dbReference type="Pfam" id="PF02518">
    <property type="entry name" value="HATPase_c"/>
    <property type="match status" value="1"/>
</dbReference>
<dbReference type="CDD" id="cd16917">
    <property type="entry name" value="HATPase_UhpB-NarQ-NarX-like"/>
    <property type="match status" value="1"/>
</dbReference>
<keyword evidence="7" id="KW-0067">ATP-binding</keyword>
<keyword evidence="6 11" id="KW-0418">Kinase</keyword>
<proteinExistence type="predicted"/>
<keyword evidence="8" id="KW-0902">Two-component regulatory system</keyword>
<evidence type="ECO:0000256" key="4">
    <source>
        <dbReference type="ARBA" id="ARBA00022679"/>
    </source>
</evidence>
<dbReference type="Proteomes" id="UP000618460">
    <property type="component" value="Unassembled WGS sequence"/>
</dbReference>
<reference evidence="11" key="2">
    <citation type="submission" date="2020-09" db="EMBL/GenBank/DDBJ databases">
        <authorList>
            <person name="Sun Q."/>
            <person name="Zhou Y."/>
        </authorList>
    </citation>
    <scope>NUCLEOTIDE SEQUENCE</scope>
    <source>
        <strain evidence="11">CGMCC 1.6333</strain>
    </source>
</reference>
<dbReference type="GO" id="GO:0005524">
    <property type="term" value="F:ATP binding"/>
    <property type="evidence" value="ECO:0007669"/>
    <property type="project" value="UniProtKB-KW"/>
</dbReference>
<keyword evidence="9" id="KW-0812">Transmembrane</keyword>
<dbReference type="InterPro" id="IPR011712">
    <property type="entry name" value="Sig_transdc_His_kin_sub3_dim/P"/>
</dbReference>
<dbReference type="EMBL" id="BMLG01000001">
    <property type="protein sequence ID" value="GGM23885.1"/>
    <property type="molecule type" value="Genomic_DNA"/>
</dbReference>
<dbReference type="GO" id="GO:0000155">
    <property type="term" value="F:phosphorelay sensor kinase activity"/>
    <property type="evidence" value="ECO:0007669"/>
    <property type="project" value="InterPro"/>
</dbReference>
<dbReference type="PANTHER" id="PTHR24421:SF10">
    <property type="entry name" value="NITRATE_NITRITE SENSOR PROTEIN NARQ"/>
    <property type="match status" value="1"/>
</dbReference>
<evidence type="ECO:0000256" key="9">
    <source>
        <dbReference type="SAM" id="Phobius"/>
    </source>
</evidence>
<dbReference type="Gene3D" id="3.30.565.10">
    <property type="entry name" value="Histidine kinase-like ATPase, C-terminal domain"/>
    <property type="match status" value="1"/>
</dbReference>
<organism evidence="11 12">
    <name type="scientific">Paraliobacillus quinghaiensis</name>
    <dbReference type="NCBI Taxonomy" id="470815"/>
    <lineage>
        <taxon>Bacteria</taxon>
        <taxon>Bacillati</taxon>
        <taxon>Bacillota</taxon>
        <taxon>Bacilli</taxon>
        <taxon>Bacillales</taxon>
        <taxon>Bacillaceae</taxon>
        <taxon>Paraliobacillus</taxon>
    </lineage>
</organism>
<keyword evidence="9" id="KW-0472">Membrane</keyword>
<feature type="transmembrane region" description="Helical" evidence="9">
    <location>
        <begin position="132"/>
        <end position="153"/>
    </location>
</feature>
<evidence type="ECO:0000313" key="11">
    <source>
        <dbReference type="EMBL" id="GGM23885.1"/>
    </source>
</evidence>
<dbReference type="InterPro" id="IPR003594">
    <property type="entry name" value="HATPase_dom"/>
</dbReference>
<feature type="transmembrane region" description="Helical" evidence="9">
    <location>
        <begin position="6"/>
        <end position="22"/>
    </location>
</feature>
<comment type="catalytic activity">
    <reaction evidence="1">
        <text>ATP + protein L-histidine = ADP + protein N-phospho-L-histidine.</text>
        <dbReference type="EC" id="2.7.13.3"/>
    </reaction>
</comment>
<evidence type="ECO:0000256" key="1">
    <source>
        <dbReference type="ARBA" id="ARBA00000085"/>
    </source>
</evidence>
<dbReference type="PANTHER" id="PTHR24421">
    <property type="entry name" value="NITRATE/NITRITE SENSOR PROTEIN NARX-RELATED"/>
    <property type="match status" value="1"/>
</dbReference>
<gene>
    <name evidence="11" type="primary">yfiJ</name>
    <name evidence="11" type="ORF">GCM10011351_07090</name>
</gene>
<evidence type="ECO:0000256" key="8">
    <source>
        <dbReference type="ARBA" id="ARBA00023012"/>
    </source>
</evidence>
<keyword evidence="5" id="KW-0547">Nucleotide-binding</keyword>
<keyword evidence="4" id="KW-0808">Transferase</keyword>
<dbReference type="InterPro" id="IPR036890">
    <property type="entry name" value="HATPase_C_sf"/>
</dbReference>
<dbReference type="GO" id="GO:0016020">
    <property type="term" value="C:membrane"/>
    <property type="evidence" value="ECO:0007669"/>
    <property type="project" value="InterPro"/>
</dbReference>
<evidence type="ECO:0000259" key="10">
    <source>
        <dbReference type="SMART" id="SM00387"/>
    </source>
</evidence>
<evidence type="ECO:0000256" key="5">
    <source>
        <dbReference type="ARBA" id="ARBA00022741"/>
    </source>
</evidence>
<sequence length="402" mass="45833">MRLTLLSLIRLIMFIFISYFYYTAVDNNITIQVTYIISVLIIFTINHFLLTATSFGEKHYPILIAIDLVVTMGYSFLFPGITLYLILVDVCAVTLFLMAKDSLLIWIFSISFFVVWSISMGYTYHITGNLSIINNLVNLLFVFFSAIVGRLIYKLTSAQEKITHQYDQLSESHQELQDAHQQLHTYSKQVEELTLIQERNRISREIHDTVGHKMTALLMQLQLAKELRDLDPKKSEATIELCEGLAREALNEIRLSVRTLQEDEGTKHSLLKTTRKILEDYQEMTGLKSDFHITGELSQIPPSIQLNLIRIIQESVTNAVRHGQATKCNVSIHISSSKIDAMIKDNGTGAIDVDPGFGLSNMRERVYDHGGTIMFESKKDEGFIIKVTFPLKEISWKVGDVK</sequence>
<feature type="transmembrane region" description="Helical" evidence="9">
    <location>
        <begin position="34"/>
        <end position="56"/>
    </location>
</feature>
<evidence type="ECO:0000256" key="2">
    <source>
        <dbReference type="ARBA" id="ARBA00012438"/>
    </source>
</evidence>
<dbReference type="InterPro" id="IPR050482">
    <property type="entry name" value="Sensor_HK_TwoCompSys"/>
</dbReference>
<accession>A0A917WRR3</accession>
<keyword evidence="9" id="KW-1133">Transmembrane helix</keyword>
<dbReference type="GO" id="GO:0046983">
    <property type="term" value="F:protein dimerization activity"/>
    <property type="evidence" value="ECO:0007669"/>
    <property type="project" value="InterPro"/>
</dbReference>
<comment type="caution">
    <text evidence="11">The sequence shown here is derived from an EMBL/GenBank/DDBJ whole genome shotgun (WGS) entry which is preliminary data.</text>
</comment>
<name>A0A917WRR3_9BACI</name>
<evidence type="ECO:0000256" key="7">
    <source>
        <dbReference type="ARBA" id="ARBA00022840"/>
    </source>
</evidence>
<feature type="domain" description="Histidine kinase/HSP90-like ATPase" evidence="10">
    <location>
        <begin position="303"/>
        <end position="393"/>
    </location>
</feature>
<evidence type="ECO:0000256" key="6">
    <source>
        <dbReference type="ARBA" id="ARBA00022777"/>
    </source>
</evidence>
<dbReference type="EC" id="2.7.13.3" evidence="2"/>
<feature type="transmembrane region" description="Helical" evidence="9">
    <location>
        <begin position="104"/>
        <end position="126"/>
    </location>
</feature>
<dbReference type="SMART" id="SM00387">
    <property type="entry name" value="HATPase_c"/>
    <property type="match status" value="1"/>
</dbReference>